<sequence>MDDLDKILDTAGELIDLNFHTQALALLKETVKRFPDDPDIYYLMGCSALNLKEGEEAFYYFSIANELSYGDADVLSGLSDASLLLDRNDLAKKFILEALNYEPDNISVQISFGHFLEREERFSEAVEHYRTLKSQDPENSYINARLGYTLMNMGMFEDAAVEISRYLSDSPTDGDWEFQLGICYGYMGMIDEAFNTFKHLTANNPDDPLTRAYLALSMAERGWIVEAREEITKALRMDPQNQRVNEIYDDIMGRDEGGDFSGKSGNAEMLLFMLLLMGVIKERGRRG</sequence>
<reference evidence="4" key="1">
    <citation type="journal article" date="2021" name="Environ. Microbiol.">
        <title>Genomic characterization of three novel Desulfobacterota classes expand the metabolic and phylogenetic diversity of the phylum.</title>
        <authorList>
            <person name="Murphy C.L."/>
            <person name="Biggerstaff J."/>
            <person name="Eichhorn A."/>
            <person name="Ewing E."/>
            <person name="Shahan R."/>
            <person name="Soriano D."/>
            <person name="Stewart S."/>
            <person name="VanMol K."/>
            <person name="Walker R."/>
            <person name="Walters P."/>
            <person name="Elshahed M.S."/>
            <person name="Youssef N.H."/>
        </authorList>
    </citation>
    <scope>NUCLEOTIDE SEQUENCE</scope>
    <source>
        <strain evidence="4">Zod_Metabat.24</strain>
    </source>
</reference>
<comment type="caution">
    <text evidence="4">The sequence shown here is derived from an EMBL/GenBank/DDBJ whole genome shotgun (WGS) entry which is preliminary data.</text>
</comment>
<dbReference type="PANTHER" id="PTHR45586">
    <property type="entry name" value="TPR REPEAT-CONTAINING PROTEIN PA4667"/>
    <property type="match status" value="1"/>
</dbReference>
<dbReference type="InterPro" id="IPR051012">
    <property type="entry name" value="CellSynth/LPSAsmb/PSIAsmb"/>
</dbReference>
<keyword evidence="2 3" id="KW-0802">TPR repeat</keyword>
<evidence type="ECO:0000256" key="3">
    <source>
        <dbReference type="PROSITE-ProRule" id="PRU00339"/>
    </source>
</evidence>
<dbReference type="Pfam" id="PF13432">
    <property type="entry name" value="TPR_16"/>
    <property type="match status" value="1"/>
</dbReference>
<evidence type="ECO:0000313" key="4">
    <source>
        <dbReference type="EMBL" id="MBN1573670.1"/>
    </source>
</evidence>
<dbReference type="SUPFAM" id="SSF48452">
    <property type="entry name" value="TPR-like"/>
    <property type="match status" value="1"/>
</dbReference>
<evidence type="ECO:0000313" key="5">
    <source>
        <dbReference type="Proteomes" id="UP000809273"/>
    </source>
</evidence>
<evidence type="ECO:0000256" key="1">
    <source>
        <dbReference type="ARBA" id="ARBA00022737"/>
    </source>
</evidence>
<dbReference type="Pfam" id="PF13174">
    <property type="entry name" value="TPR_6"/>
    <property type="match status" value="1"/>
</dbReference>
<dbReference type="SMART" id="SM00028">
    <property type="entry name" value="TPR"/>
    <property type="match status" value="5"/>
</dbReference>
<dbReference type="Gene3D" id="1.25.40.10">
    <property type="entry name" value="Tetratricopeptide repeat domain"/>
    <property type="match status" value="1"/>
</dbReference>
<dbReference type="Proteomes" id="UP000809273">
    <property type="component" value="Unassembled WGS sequence"/>
</dbReference>
<dbReference type="InterPro" id="IPR011990">
    <property type="entry name" value="TPR-like_helical_dom_sf"/>
</dbReference>
<evidence type="ECO:0000256" key="2">
    <source>
        <dbReference type="ARBA" id="ARBA00022803"/>
    </source>
</evidence>
<dbReference type="PROSITE" id="PS50005">
    <property type="entry name" value="TPR"/>
    <property type="match status" value="1"/>
</dbReference>
<dbReference type="Pfam" id="PF14559">
    <property type="entry name" value="TPR_19"/>
    <property type="match status" value="1"/>
</dbReference>
<accession>A0A9D8KEK1</accession>
<dbReference type="EMBL" id="JAFGIX010000054">
    <property type="protein sequence ID" value="MBN1573670.1"/>
    <property type="molecule type" value="Genomic_DNA"/>
</dbReference>
<reference evidence="4" key="2">
    <citation type="submission" date="2021-01" db="EMBL/GenBank/DDBJ databases">
        <authorList>
            <person name="Hahn C.R."/>
            <person name="Youssef N.H."/>
            <person name="Elshahed M."/>
        </authorList>
    </citation>
    <scope>NUCLEOTIDE SEQUENCE</scope>
    <source>
        <strain evidence="4">Zod_Metabat.24</strain>
    </source>
</reference>
<protein>
    <submittedName>
        <fullName evidence="4">Tetratricopeptide repeat protein</fullName>
    </submittedName>
</protein>
<dbReference type="PANTHER" id="PTHR45586:SF1">
    <property type="entry name" value="LIPOPOLYSACCHARIDE ASSEMBLY PROTEIN B"/>
    <property type="match status" value="1"/>
</dbReference>
<dbReference type="AlphaFoldDB" id="A0A9D8KEK1"/>
<dbReference type="InterPro" id="IPR019734">
    <property type="entry name" value="TPR_rpt"/>
</dbReference>
<proteinExistence type="predicted"/>
<organism evidence="4 5">
    <name type="scientific">Candidatus Zymogenus saltonus</name>
    <dbReference type="NCBI Taxonomy" id="2844893"/>
    <lineage>
        <taxon>Bacteria</taxon>
        <taxon>Deltaproteobacteria</taxon>
        <taxon>Candidatus Zymogenia</taxon>
        <taxon>Candidatus Zymogeniales</taxon>
        <taxon>Candidatus Zymogenaceae</taxon>
        <taxon>Candidatus Zymogenus</taxon>
    </lineage>
</organism>
<gene>
    <name evidence="4" type="ORF">JW984_10795</name>
</gene>
<keyword evidence="1" id="KW-0677">Repeat</keyword>
<name>A0A9D8KEK1_9DELT</name>
<feature type="repeat" description="TPR" evidence="3">
    <location>
        <begin position="106"/>
        <end position="139"/>
    </location>
</feature>